<feature type="transmembrane region" description="Helical" evidence="1">
    <location>
        <begin position="6"/>
        <end position="29"/>
    </location>
</feature>
<dbReference type="AlphaFoldDB" id="A0A6A7CA85"/>
<protein>
    <submittedName>
        <fullName evidence="2">Uncharacterized protein</fullName>
    </submittedName>
</protein>
<dbReference type="EMBL" id="MU005957">
    <property type="protein sequence ID" value="KAF2864313.1"/>
    <property type="molecule type" value="Genomic_DNA"/>
</dbReference>
<proteinExistence type="predicted"/>
<evidence type="ECO:0000313" key="3">
    <source>
        <dbReference type="Proteomes" id="UP000799421"/>
    </source>
</evidence>
<dbReference type="Proteomes" id="UP000799421">
    <property type="component" value="Unassembled WGS sequence"/>
</dbReference>
<keyword evidence="1" id="KW-1133">Transmembrane helix</keyword>
<name>A0A6A7CA85_9PEZI</name>
<evidence type="ECO:0000313" key="2">
    <source>
        <dbReference type="EMBL" id="KAF2864313.1"/>
    </source>
</evidence>
<keyword evidence="3" id="KW-1185">Reference proteome</keyword>
<organism evidence="2 3">
    <name type="scientific">Piedraia hortae CBS 480.64</name>
    <dbReference type="NCBI Taxonomy" id="1314780"/>
    <lineage>
        <taxon>Eukaryota</taxon>
        <taxon>Fungi</taxon>
        <taxon>Dikarya</taxon>
        <taxon>Ascomycota</taxon>
        <taxon>Pezizomycotina</taxon>
        <taxon>Dothideomycetes</taxon>
        <taxon>Dothideomycetidae</taxon>
        <taxon>Capnodiales</taxon>
        <taxon>Piedraiaceae</taxon>
        <taxon>Piedraia</taxon>
    </lineage>
</organism>
<evidence type="ECO:0000256" key="1">
    <source>
        <dbReference type="SAM" id="Phobius"/>
    </source>
</evidence>
<sequence>MSPLEVLGIVGFVITSSGSNLYVIAICLARCRAKKQADTELEVAAAGTHPHATPLRHRLPASSPSLDRAHNEIPVFPELTCMEDDLWGIPVHSPPVPAAPVESNAEDEWDLMVRYKGFLGPFQEAFLES</sequence>
<reference evidence="2" key="1">
    <citation type="journal article" date="2020" name="Stud. Mycol.">
        <title>101 Dothideomycetes genomes: a test case for predicting lifestyles and emergence of pathogens.</title>
        <authorList>
            <person name="Haridas S."/>
            <person name="Albert R."/>
            <person name="Binder M."/>
            <person name="Bloem J."/>
            <person name="Labutti K."/>
            <person name="Salamov A."/>
            <person name="Andreopoulos B."/>
            <person name="Baker S."/>
            <person name="Barry K."/>
            <person name="Bills G."/>
            <person name="Bluhm B."/>
            <person name="Cannon C."/>
            <person name="Castanera R."/>
            <person name="Culley D."/>
            <person name="Daum C."/>
            <person name="Ezra D."/>
            <person name="Gonzalez J."/>
            <person name="Henrissat B."/>
            <person name="Kuo A."/>
            <person name="Liang C."/>
            <person name="Lipzen A."/>
            <person name="Lutzoni F."/>
            <person name="Magnuson J."/>
            <person name="Mondo S."/>
            <person name="Nolan M."/>
            <person name="Ohm R."/>
            <person name="Pangilinan J."/>
            <person name="Park H.-J."/>
            <person name="Ramirez L."/>
            <person name="Alfaro M."/>
            <person name="Sun H."/>
            <person name="Tritt A."/>
            <person name="Yoshinaga Y."/>
            <person name="Zwiers L.-H."/>
            <person name="Turgeon B."/>
            <person name="Goodwin S."/>
            <person name="Spatafora J."/>
            <person name="Crous P."/>
            <person name="Grigoriev I."/>
        </authorList>
    </citation>
    <scope>NUCLEOTIDE SEQUENCE</scope>
    <source>
        <strain evidence="2">CBS 480.64</strain>
    </source>
</reference>
<gene>
    <name evidence="2" type="ORF">K470DRAFT_267181</name>
</gene>
<keyword evidence="1" id="KW-0812">Transmembrane</keyword>
<keyword evidence="1" id="KW-0472">Membrane</keyword>
<accession>A0A6A7CA85</accession>